<dbReference type="AlphaFoldDB" id="A0A507C013"/>
<keyword evidence="6 9" id="KW-0408">Iron</keyword>
<dbReference type="NCBIfam" id="NF009544">
    <property type="entry name" value="PRK12928.1"/>
    <property type="match status" value="1"/>
</dbReference>
<feature type="binding site" evidence="9">
    <location>
        <position position="126"/>
    </location>
    <ligand>
        <name>[4Fe-4S] cluster</name>
        <dbReference type="ChEBI" id="CHEBI:49883"/>
        <label>1</label>
    </ligand>
</feature>
<feature type="binding site" evidence="9">
    <location>
        <position position="115"/>
    </location>
    <ligand>
        <name>[4Fe-4S] cluster</name>
        <dbReference type="ChEBI" id="CHEBI:49883"/>
        <label>1</label>
    </ligand>
</feature>
<dbReference type="HAMAP" id="MF_00206">
    <property type="entry name" value="Lipoyl_synth"/>
    <property type="match status" value="1"/>
</dbReference>
<dbReference type="InterPro" id="IPR013785">
    <property type="entry name" value="Aldolase_TIM"/>
</dbReference>
<evidence type="ECO:0000259" key="11">
    <source>
        <dbReference type="PROSITE" id="PS51918"/>
    </source>
</evidence>
<gene>
    <name evidence="12" type="primary">LIP5</name>
    <name evidence="12" type="ORF">SmJEL517_g02970</name>
</gene>
<evidence type="ECO:0000256" key="2">
    <source>
        <dbReference type="ARBA" id="ARBA00022485"/>
    </source>
</evidence>
<comment type="cofactor">
    <cofactor evidence="9">
        <name>[4Fe-4S] cluster</name>
        <dbReference type="ChEBI" id="CHEBI:49883"/>
    </cofactor>
    <text evidence="9">Binds 2 [4Fe-4S] clusters per subunit. One cluster is coordinated with 3 cysteines and an exchangeable S-adenosyl-L-methionine.</text>
</comment>
<keyword evidence="7 9" id="KW-0411">Iron-sulfur</keyword>
<dbReference type="OrthoDB" id="3231at2759"/>
<evidence type="ECO:0000313" key="13">
    <source>
        <dbReference type="Proteomes" id="UP000319731"/>
    </source>
</evidence>
<dbReference type="UniPathway" id="UPA00538">
    <property type="reaction ID" value="UER00593"/>
</dbReference>
<dbReference type="InterPro" id="IPR058240">
    <property type="entry name" value="rSAM_sf"/>
</dbReference>
<dbReference type="PANTHER" id="PTHR10949:SF0">
    <property type="entry name" value="LIPOYL SYNTHASE, MITOCHONDRIAL"/>
    <property type="match status" value="1"/>
</dbReference>
<dbReference type="InterPro" id="IPR007197">
    <property type="entry name" value="rSAM"/>
</dbReference>
<feature type="binding site" evidence="9">
    <location>
        <position position="361"/>
    </location>
    <ligand>
        <name>[4Fe-4S] cluster</name>
        <dbReference type="ChEBI" id="CHEBI:49883"/>
        <label>1</label>
    </ligand>
</feature>
<keyword evidence="5 9" id="KW-0479">Metal-binding</keyword>
<dbReference type="SMART" id="SM00729">
    <property type="entry name" value="Elp3"/>
    <property type="match status" value="1"/>
</dbReference>
<dbReference type="GO" id="GO:0051539">
    <property type="term" value="F:4 iron, 4 sulfur cluster binding"/>
    <property type="evidence" value="ECO:0007669"/>
    <property type="project" value="UniProtKB-UniRule"/>
</dbReference>
<dbReference type="PIRSF" id="PIRSF005963">
    <property type="entry name" value="Lipoyl_synth"/>
    <property type="match status" value="1"/>
</dbReference>
<dbReference type="SFLD" id="SFLDS00029">
    <property type="entry name" value="Radical_SAM"/>
    <property type="match status" value="1"/>
</dbReference>
<dbReference type="NCBIfam" id="NF004019">
    <property type="entry name" value="PRK05481.1"/>
    <property type="match status" value="1"/>
</dbReference>
<dbReference type="EC" id="2.8.1.8" evidence="9"/>
<keyword evidence="9" id="KW-0496">Mitochondrion</keyword>
<organism evidence="12 13">
    <name type="scientific">Synchytrium microbalum</name>
    <dbReference type="NCBI Taxonomy" id="1806994"/>
    <lineage>
        <taxon>Eukaryota</taxon>
        <taxon>Fungi</taxon>
        <taxon>Fungi incertae sedis</taxon>
        <taxon>Chytridiomycota</taxon>
        <taxon>Chytridiomycota incertae sedis</taxon>
        <taxon>Chytridiomycetes</taxon>
        <taxon>Synchytriales</taxon>
        <taxon>Synchytriaceae</taxon>
        <taxon>Synchytrium</taxon>
    </lineage>
</organism>
<evidence type="ECO:0000313" key="12">
    <source>
        <dbReference type="EMBL" id="TPX34397.1"/>
    </source>
</evidence>
<dbReference type="STRING" id="1806994.A0A507C013"/>
<dbReference type="GO" id="GO:0005739">
    <property type="term" value="C:mitochondrion"/>
    <property type="evidence" value="ECO:0007669"/>
    <property type="project" value="UniProtKB-SubCell"/>
</dbReference>
<name>A0A507C013_9FUNG</name>
<dbReference type="GO" id="GO:0046872">
    <property type="term" value="F:metal ion binding"/>
    <property type="evidence" value="ECO:0007669"/>
    <property type="project" value="UniProtKB-KW"/>
</dbReference>
<dbReference type="Pfam" id="PF04055">
    <property type="entry name" value="Radical_SAM"/>
    <property type="match status" value="1"/>
</dbReference>
<evidence type="ECO:0000256" key="6">
    <source>
        <dbReference type="ARBA" id="ARBA00023004"/>
    </source>
</evidence>
<dbReference type="EMBL" id="QEAO01000014">
    <property type="protein sequence ID" value="TPX34397.1"/>
    <property type="molecule type" value="Genomic_DNA"/>
</dbReference>
<dbReference type="Gene3D" id="3.20.20.70">
    <property type="entry name" value="Aldolase class I"/>
    <property type="match status" value="1"/>
</dbReference>
<dbReference type="SFLD" id="SFLDG01058">
    <property type="entry name" value="lipoyl_synthase_like"/>
    <property type="match status" value="1"/>
</dbReference>
<dbReference type="SFLD" id="SFLDF00271">
    <property type="entry name" value="lipoyl_synthase"/>
    <property type="match status" value="1"/>
</dbReference>
<comment type="subcellular location">
    <subcellularLocation>
        <location evidence="1 9">Mitochondrion</location>
    </subcellularLocation>
</comment>
<evidence type="ECO:0000256" key="10">
    <source>
        <dbReference type="SAM" id="MobiDB-lite"/>
    </source>
</evidence>
<comment type="caution">
    <text evidence="12">The sequence shown here is derived from an EMBL/GenBank/DDBJ whole genome shotgun (WGS) entry which is preliminary data.</text>
</comment>
<feature type="compositionally biased region" description="Polar residues" evidence="10">
    <location>
        <begin position="381"/>
        <end position="400"/>
    </location>
</feature>
<keyword evidence="3 9" id="KW-0808">Transferase</keyword>
<keyword evidence="2 9" id="KW-0004">4Fe-4S</keyword>
<accession>A0A507C013</accession>
<feature type="region of interest" description="Disordered" evidence="10">
    <location>
        <begin position="378"/>
        <end position="400"/>
    </location>
</feature>
<comment type="similarity">
    <text evidence="9">Belongs to the radical SAM superfamily. Lipoyl synthase family.</text>
</comment>
<evidence type="ECO:0000256" key="3">
    <source>
        <dbReference type="ARBA" id="ARBA00022679"/>
    </source>
</evidence>
<evidence type="ECO:0000256" key="5">
    <source>
        <dbReference type="ARBA" id="ARBA00022723"/>
    </source>
</evidence>
<keyword evidence="4 9" id="KW-0949">S-adenosyl-L-methionine</keyword>
<sequence length="400" mass="44003">MLLGQSTRKSLHKAIHCARHLATAAKPNPSPASNPSPTDFTARLKNGPGLGDFIAVSSQMTMAESLELQQPIVDSTGSTKRHVRLPPWLKTEIPVGRNFSKIKKDLRGLNLHTVCEEARCPNIGECWGGGEHKTATATIMLMGDECTRGCRFCSVKTNRAPKPLDANEPENTAEAISRWGLDYVVLTSVDRDDLPDGGANHFATTVELIKQKAPQILVECLTGDFYGNLSAASRVATSGLDVYAHNLETVESLQPYVRDRRANYKQSMSVLETAKKAVPGLVTKTSMMLGLGETDQEVVQTMKDLRSIDVDVITFGQYMRPTKKHMKVSEYVHPSKFDHFADVARDLGFKYVAAGPLVRSSYKAGEFYIKNILKNERMQQHSKAPSEQSEQGLSSATLPI</sequence>
<dbReference type="GO" id="GO:0009249">
    <property type="term" value="P:protein lipoylation"/>
    <property type="evidence" value="ECO:0007669"/>
    <property type="project" value="UniProtKB-UniRule"/>
</dbReference>
<protein>
    <recommendedName>
        <fullName evidence="9">Lipoyl synthase, mitochondrial</fullName>
        <ecNumber evidence="9">2.8.1.8</ecNumber>
    </recommendedName>
    <alternativeName>
        <fullName evidence="9">Lipoate synthase</fullName>
        <shortName evidence="9">LS</shortName>
        <shortName evidence="9">Lip-syn</shortName>
    </alternativeName>
    <alternativeName>
        <fullName evidence="9">Lipoic acid synthase</fullName>
    </alternativeName>
</protein>
<comment type="function">
    <text evidence="9">Catalyzes the radical-mediated insertion of two sulfur atoms into the C-6 and C-8 positions of the octanoyl moiety bound to the lipoyl domains of lipoate-dependent enzymes, thereby converting the octanoylated domains into lipoylated derivatives.</text>
</comment>
<evidence type="ECO:0000256" key="4">
    <source>
        <dbReference type="ARBA" id="ARBA00022691"/>
    </source>
</evidence>
<dbReference type="PANTHER" id="PTHR10949">
    <property type="entry name" value="LIPOYL SYNTHASE"/>
    <property type="match status" value="1"/>
</dbReference>
<comment type="catalytic activity">
    <reaction evidence="8 9">
        <text>[[Fe-S] cluster scaffold protein carrying a second [4Fe-4S](2+) cluster] + N(6)-octanoyl-L-lysyl-[protein] + 2 oxidized [2Fe-2S]-[ferredoxin] + 2 S-adenosyl-L-methionine + 4 H(+) = [[Fe-S] cluster scaffold protein] + N(6)-[(R)-dihydrolipoyl]-L-lysyl-[protein] + 4 Fe(3+) + 2 hydrogen sulfide + 2 5'-deoxyadenosine + 2 L-methionine + 2 reduced [2Fe-2S]-[ferredoxin]</text>
        <dbReference type="Rhea" id="RHEA:16585"/>
        <dbReference type="Rhea" id="RHEA-COMP:9928"/>
        <dbReference type="Rhea" id="RHEA-COMP:10000"/>
        <dbReference type="Rhea" id="RHEA-COMP:10001"/>
        <dbReference type="Rhea" id="RHEA-COMP:10475"/>
        <dbReference type="Rhea" id="RHEA-COMP:14568"/>
        <dbReference type="Rhea" id="RHEA-COMP:14569"/>
        <dbReference type="ChEBI" id="CHEBI:15378"/>
        <dbReference type="ChEBI" id="CHEBI:17319"/>
        <dbReference type="ChEBI" id="CHEBI:29034"/>
        <dbReference type="ChEBI" id="CHEBI:29919"/>
        <dbReference type="ChEBI" id="CHEBI:33722"/>
        <dbReference type="ChEBI" id="CHEBI:33737"/>
        <dbReference type="ChEBI" id="CHEBI:33738"/>
        <dbReference type="ChEBI" id="CHEBI:57844"/>
        <dbReference type="ChEBI" id="CHEBI:59789"/>
        <dbReference type="ChEBI" id="CHEBI:78809"/>
        <dbReference type="ChEBI" id="CHEBI:83100"/>
        <dbReference type="EC" id="2.8.1.8"/>
    </reaction>
</comment>
<dbReference type="InterPro" id="IPR006638">
    <property type="entry name" value="Elp3/MiaA/NifB-like_rSAM"/>
</dbReference>
<dbReference type="FunFam" id="3.20.20.70:FF:000036">
    <property type="entry name" value="Lipoyl synthase, mitochondrial"/>
    <property type="match status" value="1"/>
</dbReference>
<evidence type="ECO:0000256" key="7">
    <source>
        <dbReference type="ARBA" id="ARBA00023014"/>
    </source>
</evidence>
<dbReference type="InterPro" id="IPR031691">
    <property type="entry name" value="LIAS_N"/>
</dbReference>
<dbReference type="InterPro" id="IPR003698">
    <property type="entry name" value="Lipoyl_synth"/>
</dbReference>
<feature type="binding site" evidence="9">
    <location>
        <position position="120"/>
    </location>
    <ligand>
        <name>[4Fe-4S] cluster</name>
        <dbReference type="ChEBI" id="CHEBI:49883"/>
        <label>1</label>
    </ligand>
</feature>
<dbReference type="CDD" id="cd01335">
    <property type="entry name" value="Radical_SAM"/>
    <property type="match status" value="1"/>
</dbReference>
<keyword evidence="13" id="KW-1185">Reference proteome</keyword>
<evidence type="ECO:0000256" key="9">
    <source>
        <dbReference type="HAMAP-Rule" id="MF_03123"/>
    </source>
</evidence>
<comment type="pathway">
    <text evidence="9">Protein modification; protein lipoylation via endogenous pathway; protein N(6)-(lipoyl)lysine from octanoyl-[acyl-carrier-protein]: step 2/2.</text>
</comment>
<feature type="binding site" evidence="9">
    <location>
        <position position="150"/>
    </location>
    <ligand>
        <name>[4Fe-4S] cluster</name>
        <dbReference type="ChEBI" id="CHEBI:49883"/>
        <label>2</label>
        <note>4Fe-4S-S-AdoMet</note>
    </ligand>
</feature>
<dbReference type="RefSeq" id="XP_031025161.1">
    <property type="nucleotide sequence ID" value="XM_031168898.1"/>
</dbReference>
<feature type="binding site" evidence="9">
    <location>
        <position position="153"/>
    </location>
    <ligand>
        <name>[4Fe-4S] cluster</name>
        <dbReference type="ChEBI" id="CHEBI:49883"/>
        <label>2</label>
        <note>4Fe-4S-S-AdoMet</note>
    </ligand>
</feature>
<dbReference type="NCBIfam" id="TIGR00510">
    <property type="entry name" value="lipA"/>
    <property type="match status" value="1"/>
</dbReference>
<dbReference type="SUPFAM" id="SSF102114">
    <property type="entry name" value="Radical SAM enzymes"/>
    <property type="match status" value="1"/>
</dbReference>
<dbReference type="GeneID" id="42004195"/>
<dbReference type="GO" id="GO:0016992">
    <property type="term" value="F:lipoate synthase activity"/>
    <property type="evidence" value="ECO:0007669"/>
    <property type="project" value="UniProtKB-UniRule"/>
</dbReference>
<evidence type="ECO:0000256" key="8">
    <source>
        <dbReference type="ARBA" id="ARBA00047326"/>
    </source>
</evidence>
<feature type="binding site" evidence="9">
    <location>
        <position position="146"/>
    </location>
    <ligand>
        <name>[4Fe-4S] cluster</name>
        <dbReference type="ChEBI" id="CHEBI:49883"/>
        <label>2</label>
        <note>4Fe-4S-S-AdoMet</note>
    </ligand>
</feature>
<dbReference type="Pfam" id="PF16881">
    <property type="entry name" value="LIAS_N"/>
    <property type="match status" value="1"/>
</dbReference>
<feature type="domain" description="Radical SAM core" evidence="11">
    <location>
        <begin position="129"/>
        <end position="350"/>
    </location>
</feature>
<dbReference type="PROSITE" id="PS51918">
    <property type="entry name" value="RADICAL_SAM"/>
    <property type="match status" value="1"/>
</dbReference>
<dbReference type="Proteomes" id="UP000319731">
    <property type="component" value="Unassembled WGS sequence"/>
</dbReference>
<reference evidence="12 13" key="1">
    <citation type="journal article" date="2019" name="Sci. Rep.">
        <title>Comparative genomics of chytrid fungi reveal insights into the obligate biotrophic and pathogenic lifestyle of Synchytrium endobioticum.</title>
        <authorList>
            <person name="van de Vossenberg B.T.L.H."/>
            <person name="Warris S."/>
            <person name="Nguyen H.D.T."/>
            <person name="van Gent-Pelzer M.P.E."/>
            <person name="Joly D.L."/>
            <person name="van de Geest H.C."/>
            <person name="Bonants P.J.M."/>
            <person name="Smith D.S."/>
            <person name="Levesque C.A."/>
            <person name="van der Lee T.A.J."/>
        </authorList>
    </citation>
    <scope>NUCLEOTIDE SEQUENCE [LARGE SCALE GENOMIC DNA]</scope>
    <source>
        <strain evidence="12 13">JEL517</strain>
    </source>
</reference>
<proteinExistence type="inferred from homology"/>
<evidence type="ECO:0000256" key="1">
    <source>
        <dbReference type="ARBA" id="ARBA00004173"/>
    </source>
</evidence>